<dbReference type="PANTHER" id="PTHR36838">
    <property type="entry name" value="AUXIN EFFLUX CARRIER FAMILY PROTEIN"/>
    <property type="match status" value="1"/>
</dbReference>
<dbReference type="Proteomes" id="UP000198324">
    <property type="component" value="Unassembled WGS sequence"/>
</dbReference>
<evidence type="ECO:0000256" key="1">
    <source>
        <dbReference type="ARBA" id="ARBA00004651"/>
    </source>
</evidence>
<gene>
    <name evidence="9" type="ORF">SAMN04488503_0614</name>
</gene>
<dbReference type="GO" id="GO:0055085">
    <property type="term" value="P:transmembrane transport"/>
    <property type="evidence" value="ECO:0007669"/>
    <property type="project" value="InterPro"/>
</dbReference>
<keyword evidence="5 8" id="KW-0812">Transmembrane</keyword>
<dbReference type="InterPro" id="IPR038770">
    <property type="entry name" value="Na+/solute_symporter_sf"/>
</dbReference>
<feature type="transmembrane region" description="Helical" evidence="8">
    <location>
        <begin position="161"/>
        <end position="184"/>
    </location>
</feature>
<evidence type="ECO:0000256" key="4">
    <source>
        <dbReference type="ARBA" id="ARBA00022475"/>
    </source>
</evidence>
<feature type="transmembrane region" description="Helical" evidence="8">
    <location>
        <begin position="57"/>
        <end position="77"/>
    </location>
</feature>
<protein>
    <recommendedName>
        <fullName evidence="11">AEC family transporter</fullName>
    </recommendedName>
</protein>
<dbReference type="OrthoDB" id="9786183at2"/>
<feature type="transmembrane region" description="Helical" evidence="8">
    <location>
        <begin position="226"/>
        <end position="248"/>
    </location>
</feature>
<keyword evidence="10" id="KW-1185">Reference proteome</keyword>
<keyword evidence="3" id="KW-0813">Transport</keyword>
<evidence type="ECO:0000256" key="8">
    <source>
        <dbReference type="SAM" id="Phobius"/>
    </source>
</evidence>
<dbReference type="GO" id="GO:0005886">
    <property type="term" value="C:plasma membrane"/>
    <property type="evidence" value="ECO:0007669"/>
    <property type="project" value="UniProtKB-SubCell"/>
</dbReference>
<proteinExistence type="inferred from homology"/>
<comment type="subcellular location">
    <subcellularLocation>
        <location evidence="1">Cell membrane</location>
        <topology evidence="1">Multi-pass membrane protein</topology>
    </subcellularLocation>
</comment>
<keyword evidence="7 8" id="KW-0472">Membrane</keyword>
<evidence type="ECO:0000313" key="10">
    <source>
        <dbReference type="Proteomes" id="UP000198324"/>
    </source>
</evidence>
<reference evidence="9 10" key="1">
    <citation type="submission" date="2017-06" db="EMBL/GenBank/DDBJ databases">
        <authorList>
            <person name="Kim H.J."/>
            <person name="Triplett B.A."/>
        </authorList>
    </citation>
    <scope>NUCLEOTIDE SEQUENCE [LARGE SCALE GENOMIC DNA]</scope>
    <source>
        <strain evidence="9 10">DSM 13116</strain>
    </source>
</reference>
<dbReference type="Pfam" id="PF03547">
    <property type="entry name" value="Mem_trans"/>
    <property type="match status" value="1"/>
</dbReference>
<evidence type="ECO:0000256" key="7">
    <source>
        <dbReference type="ARBA" id="ARBA00023136"/>
    </source>
</evidence>
<feature type="transmembrane region" description="Helical" evidence="8">
    <location>
        <begin position="89"/>
        <end position="109"/>
    </location>
</feature>
<evidence type="ECO:0000256" key="5">
    <source>
        <dbReference type="ARBA" id="ARBA00022692"/>
    </source>
</evidence>
<organism evidence="9 10">
    <name type="scientific">Humidesulfovibrio mexicanus</name>
    <dbReference type="NCBI Taxonomy" id="147047"/>
    <lineage>
        <taxon>Bacteria</taxon>
        <taxon>Pseudomonadati</taxon>
        <taxon>Thermodesulfobacteriota</taxon>
        <taxon>Desulfovibrionia</taxon>
        <taxon>Desulfovibrionales</taxon>
        <taxon>Desulfovibrionaceae</taxon>
        <taxon>Humidesulfovibrio</taxon>
    </lineage>
</organism>
<feature type="transmembrane region" description="Helical" evidence="8">
    <location>
        <begin position="129"/>
        <end position="149"/>
    </location>
</feature>
<evidence type="ECO:0000256" key="3">
    <source>
        <dbReference type="ARBA" id="ARBA00022448"/>
    </source>
</evidence>
<dbReference type="RefSeq" id="WP_089271578.1">
    <property type="nucleotide sequence ID" value="NZ_FZOC01000001.1"/>
</dbReference>
<evidence type="ECO:0000313" key="9">
    <source>
        <dbReference type="EMBL" id="SNR65061.1"/>
    </source>
</evidence>
<comment type="similarity">
    <text evidence="2">Belongs to the auxin efflux carrier (TC 2.A.69) family.</text>
</comment>
<dbReference type="Gene3D" id="1.20.1530.20">
    <property type="match status" value="1"/>
</dbReference>
<evidence type="ECO:0000256" key="6">
    <source>
        <dbReference type="ARBA" id="ARBA00022989"/>
    </source>
</evidence>
<dbReference type="AlphaFoldDB" id="A0A238Y2P5"/>
<feature type="transmembrane region" description="Helical" evidence="8">
    <location>
        <begin position="196"/>
        <end position="214"/>
    </location>
</feature>
<accession>A0A238Y2P5</accession>
<sequence length="308" mass="32109">MDSFFVAVCCLTLGVVLRRLGRLPQGADRCVAGVVIQLSAPAVCFSAARTMPISAEMLLPASMAWVVFAGAGVFFGLLRRPLGLSRETFGCLMLTAGISNAIFIGLPMIEACYGHELTYVAFLCDSPGTSLVLALPGVLLAAHLSPLGRKNMGKGERVRQALMRVAAFPPFQALLLGLALRGVALPDWLLAGVRHIGMTLVPLSLLAVGLGLCIKPPRGTAAPLALALVYKLLLAPLLMLGVAVFGFANTGLVAQVTIFEAAMPPMVLGGILATENGLDPELAAIVVSLGTALSFVTLPLWRLALSAL</sequence>
<evidence type="ECO:0000256" key="2">
    <source>
        <dbReference type="ARBA" id="ARBA00010145"/>
    </source>
</evidence>
<dbReference type="InterPro" id="IPR004776">
    <property type="entry name" value="Mem_transp_PIN-like"/>
</dbReference>
<name>A0A238Y2P5_9BACT</name>
<feature type="transmembrane region" description="Helical" evidence="8">
    <location>
        <begin position="282"/>
        <end position="301"/>
    </location>
</feature>
<dbReference type="PANTHER" id="PTHR36838:SF1">
    <property type="entry name" value="SLR1864 PROTEIN"/>
    <property type="match status" value="1"/>
</dbReference>
<dbReference type="EMBL" id="FZOC01000001">
    <property type="protein sequence ID" value="SNR65061.1"/>
    <property type="molecule type" value="Genomic_DNA"/>
</dbReference>
<evidence type="ECO:0008006" key="11">
    <source>
        <dbReference type="Google" id="ProtNLM"/>
    </source>
</evidence>
<keyword evidence="6 8" id="KW-1133">Transmembrane helix</keyword>
<keyword evidence="4" id="KW-1003">Cell membrane</keyword>